<dbReference type="Proteomes" id="UP000187203">
    <property type="component" value="Unassembled WGS sequence"/>
</dbReference>
<dbReference type="STRING" id="93759.A0A1R3KEX9"/>
<proteinExistence type="predicted"/>
<name>A0A1R3KEX9_9ROSI</name>
<organism evidence="2 3">
    <name type="scientific">Corchorus olitorius</name>
    <dbReference type="NCBI Taxonomy" id="93759"/>
    <lineage>
        <taxon>Eukaryota</taxon>
        <taxon>Viridiplantae</taxon>
        <taxon>Streptophyta</taxon>
        <taxon>Embryophyta</taxon>
        <taxon>Tracheophyta</taxon>
        <taxon>Spermatophyta</taxon>
        <taxon>Magnoliopsida</taxon>
        <taxon>eudicotyledons</taxon>
        <taxon>Gunneridae</taxon>
        <taxon>Pentapetalae</taxon>
        <taxon>rosids</taxon>
        <taxon>malvids</taxon>
        <taxon>Malvales</taxon>
        <taxon>Malvaceae</taxon>
        <taxon>Grewioideae</taxon>
        <taxon>Apeibeae</taxon>
        <taxon>Corchorus</taxon>
    </lineage>
</organism>
<feature type="domain" description="Coatomer beta subunit appendage platform" evidence="1">
    <location>
        <begin position="108"/>
        <end position="150"/>
    </location>
</feature>
<protein>
    <recommendedName>
        <fullName evidence="1">Coatomer beta subunit appendage platform domain-containing protein</fullName>
    </recommendedName>
</protein>
<sequence>MMQSQNTLAILAKLEASFHWKALTAMLQAYTEVAASVNLADWFSTPKPIWQSTIDQSTPTETATINSLLGLISVHLFPYYSQAKSGDPSPSSAGTWWYLHWASNVLERTFSVLSDIHLDIMTYTYPAVCTDAAFKTMWAEFEWENKANLWCCASYCYNYFCHS</sequence>
<dbReference type="OrthoDB" id="8613414at2759"/>
<keyword evidence="3" id="KW-1185">Reference proteome</keyword>
<dbReference type="AlphaFoldDB" id="A0A1R3KEX9"/>
<dbReference type="PANTHER" id="PTHR10635">
    <property type="entry name" value="COATOMER SUBUNIT BETA"/>
    <property type="match status" value="1"/>
</dbReference>
<dbReference type="GO" id="GO:0030126">
    <property type="term" value="C:COPI vesicle coat"/>
    <property type="evidence" value="ECO:0007669"/>
    <property type="project" value="TreeGrafter"/>
</dbReference>
<evidence type="ECO:0000259" key="1">
    <source>
        <dbReference type="Pfam" id="PF14806"/>
    </source>
</evidence>
<accession>A0A1R3KEX9</accession>
<comment type="caution">
    <text evidence="2">The sequence shown here is derived from an EMBL/GenBank/DDBJ whole genome shotgun (WGS) entry which is preliminary data.</text>
</comment>
<dbReference type="PANTHER" id="PTHR10635:SF0">
    <property type="entry name" value="COATOMER SUBUNIT BETA"/>
    <property type="match status" value="1"/>
</dbReference>
<dbReference type="GO" id="GO:0006888">
    <property type="term" value="P:endoplasmic reticulum to Golgi vesicle-mediated transport"/>
    <property type="evidence" value="ECO:0007669"/>
    <property type="project" value="TreeGrafter"/>
</dbReference>
<dbReference type="GO" id="GO:0006886">
    <property type="term" value="P:intracellular protein transport"/>
    <property type="evidence" value="ECO:0007669"/>
    <property type="project" value="InterPro"/>
</dbReference>
<gene>
    <name evidence="2" type="ORF">COLO4_08705</name>
</gene>
<dbReference type="EMBL" id="AWUE01013929">
    <property type="protein sequence ID" value="OMP05641.1"/>
    <property type="molecule type" value="Genomic_DNA"/>
</dbReference>
<dbReference type="InterPro" id="IPR029446">
    <property type="entry name" value="COPB1_appendage_platform_dom"/>
</dbReference>
<dbReference type="InterPro" id="IPR016460">
    <property type="entry name" value="COPB1"/>
</dbReference>
<evidence type="ECO:0000313" key="2">
    <source>
        <dbReference type="EMBL" id="OMP05641.1"/>
    </source>
</evidence>
<dbReference type="GO" id="GO:0006891">
    <property type="term" value="P:intra-Golgi vesicle-mediated transport"/>
    <property type="evidence" value="ECO:0007669"/>
    <property type="project" value="TreeGrafter"/>
</dbReference>
<reference evidence="3" key="1">
    <citation type="submission" date="2013-09" db="EMBL/GenBank/DDBJ databases">
        <title>Corchorus olitorius genome sequencing.</title>
        <authorList>
            <person name="Alam M."/>
            <person name="Haque M.S."/>
            <person name="Islam M.S."/>
            <person name="Emdad E.M."/>
            <person name="Islam M.M."/>
            <person name="Ahmed B."/>
            <person name="Halim A."/>
            <person name="Hossen Q.M.M."/>
            <person name="Hossain M.Z."/>
            <person name="Ahmed R."/>
            <person name="Khan M.M."/>
            <person name="Islam R."/>
            <person name="Rashid M.M."/>
            <person name="Khan S.A."/>
            <person name="Rahman M.S."/>
            <person name="Alam M."/>
            <person name="Yahiya A.S."/>
            <person name="Khan M.S."/>
            <person name="Azam M.S."/>
            <person name="Haque T."/>
            <person name="Lashkar M.Z.H."/>
            <person name="Akhand A.I."/>
            <person name="Morshed G."/>
            <person name="Roy S."/>
            <person name="Uddin K.S."/>
            <person name="Rabeya T."/>
            <person name="Hossain A.S."/>
            <person name="Chowdhury A."/>
            <person name="Snigdha A.R."/>
            <person name="Mortoza M.S."/>
            <person name="Matin S.A."/>
            <person name="Hoque S.M.E."/>
            <person name="Islam M.K."/>
            <person name="Roy D.K."/>
            <person name="Haider R."/>
            <person name="Moosa M.M."/>
            <person name="Elias S.M."/>
            <person name="Hasan A.M."/>
            <person name="Jahan S."/>
            <person name="Shafiuddin M."/>
            <person name="Mahmood N."/>
            <person name="Shommy N.S."/>
        </authorList>
    </citation>
    <scope>NUCLEOTIDE SEQUENCE [LARGE SCALE GENOMIC DNA]</scope>
    <source>
        <strain evidence="3">cv. O-4</strain>
    </source>
</reference>
<evidence type="ECO:0000313" key="3">
    <source>
        <dbReference type="Proteomes" id="UP000187203"/>
    </source>
</evidence>
<dbReference type="Pfam" id="PF14806">
    <property type="entry name" value="Coatomer_b_Cpla"/>
    <property type="match status" value="1"/>
</dbReference>